<dbReference type="SMART" id="SM00612">
    <property type="entry name" value="Kelch"/>
    <property type="match status" value="1"/>
</dbReference>
<protein>
    <recommendedName>
        <fullName evidence="5">Kelch motif family protein</fullName>
    </recommendedName>
</protein>
<dbReference type="Gene3D" id="2.120.10.80">
    <property type="entry name" value="Kelch-type beta propeller"/>
    <property type="match status" value="1"/>
</dbReference>
<evidence type="ECO:0000313" key="4">
    <source>
        <dbReference type="Proteomes" id="UP001162131"/>
    </source>
</evidence>
<sequence length="417" mass="48566">MNNCEEADCNLIAKQSCDCKGASFRLCDTHLSLHLSDNPLTDHNLKSLLKMNIQSRNLVIQKLLYIKDQTCKQISMINQQSSALINTIQAETAHILTHMNEIIALCEETYQRLITIDDIPDKQFYTPFKNLLKSDIYYTGKCLEEWNYPTFKVKIPEDSVFTINYSPLSHLINGYNDYFMYLDTDRNIVVNNGYTEKKLFNFDDFTLRLLQVSPKIILVTGGDTDRKRAVLLDIEQFSVTPLENMIMERQWHACTWIDGWPAVIGGFDGENDLDSVEIFEKEKWRQISSLNRKRSTPSAVNMGDVVYVFGGFEVDTIEKYENHWWTLLEIKLPTENAAVGLISLTNSSVICFGGWHNEEEYYNFKAMINFKNSEWLEMRELENEGCFFYQSYIVKDRIIVGKIDRNEFTRDFALEFK</sequence>
<dbReference type="SUPFAM" id="SSF117281">
    <property type="entry name" value="Kelch motif"/>
    <property type="match status" value="1"/>
</dbReference>
<organism evidence="3 4">
    <name type="scientific">Blepharisma stoltei</name>
    <dbReference type="NCBI Taxonomy" id="1481888"/>
    <lineage>
        <taxon>Eukaryota</taxon>
        <taxon>Sar</taxon>
        <taxon>Alveolata</taxon>
        <taxon>Ciliophora</taxon>
        <taxon>Postciliodesmatophora</taxon>
        <taxon>Heterotrichea</taxon>
        <taxon>Heterotrichida</taxon>
        <taxon>Blepharismidae</taxon>
        <taxon>Blepharisma</taxon>
    </lineage>
</organism>
<accession>A0AAU9JPT2</accession>
<name>A0AAU9JPT2_9CILI</name>
<dbReference type="EMBL" id="CAJZBQ010000040">
    <property type="protein sequence ID" value="CAG9326511.1"/>
    <property type="molecule type" value="Genomic_DNA"/>
</dbReference>
<dbReference type="AlphaFoldDB" id="A0AAU9JPT2"/>
<comment type="caution">
    <text evidence="3">The sequence shown here is derived from an EMBL/GenBank/DDBJ whole genome shotgun (WGS) entry which is preliminary data.</text>
</comment>
<keyword evidence="4" id="KW-1185">Reference proteome</keyword>
<gene>
    <name evidence="3" type="ORF">BSTOLATCC_MIC40936</name>
</gene>
<evidence type="ECO:0008006" key="5">
    <source>
        <dbReference type="Google" id="ProtNLM"/>
    </source>
</evidence>
<dbReference type="PANTHER" id="PTHR45632">
    <property type="entry name" value="LD33804P"/>
    <property type="match status" value="1"/>
</dbReference>
<dbReference type="Proteomes" id="UP001162131">
    <property type="component" value="Unassembled WGS sequence"/>
</dbReference>
<dbReference type="InterPro" id="IPR006652">
    <property type="entry name" value="Kelch_1"/>
</dbReference>
<dbReference type="InterPro" id="IPR015915">
    <property type="entry name" value="Kelch-typ_b-propeller"/>
</dbReference>
<keyword evidence="2" id="KW-0677">Repeat</keyword>
<keyword evidence="1" id="KW-0880">Kelch repeat</keyword>
<reference evidence="3" key="1">
    <citation type="submission" date="2021-09" db="EMBL/GenBank/DDBJ databases">
        <authorList>
            <consortium name="AG Swart"/>
            <person name="Singh M."/>
            <person name="Singh A."/>
            <person name="Seah K."/>
            <person name="Emmerich C."/>
        </authorList>
    </citation>
    <scope>NUCLEOTIDE SEQUENCE</scope>
    <source>
        <strain evidence="3">ATCC30299</strain>
    </source>
</reference>
<evidence type="ECO:0000256" key="2">
    <source>
        <dbReference type="ARBA" id="ARBA00022737"/>
    </source>
</evidence>
<evidence type="ECO:0000256" key="1">
    <source>
        <dbReference type="ARBA" id="ARBA00022441"/>
    </source>
</evidence>
<proteinExistence type="predicted"/>
<dbReference type="PANTHER" id="PTHR45632:SF3">
    <property type="entry name" value="KELCH-LIKE PROTEIN 32"/>
    <property type="match status" value="1"/>
</dbReference>
<evidence type="ECO:0000313" key="3">
    <source>
        <dbReference type="EMBL" id="CAG9326511.1"/>
    </source>
</evidence>